<protein>
    <submittedName>
        <fullName evidence="1">Uncharacterized protein</fullName>
    </submittedName>
</protein>
<gene>
    <name evidence="1" type="ORF">TIFTF001_029835</name>
</gene>
<accession>A0AA88J3X8</accession>
<dbReference type="Proteomes" id="UP001187192">
    <property type="component" value="Unassembled WGS sequence"/>
</dbReference>
<reference evidence="1" key="1">
    <citation type="submission" date="2023-07" db="EMBL/GenBank/DDBJ databases">
        <title>draft genome sequence of fig (Ficus carica).</title>
        <authorList>
            <person name="Takahashi T."/>
            <person name="Nishimura K."/>
        </authorList>
    </citation>
    <scope>NUCLEOTIDE SEQUENCE</scope>
</reference>
<evidence type="ECO:0000313" key="2">
    <source>
        <dbReference type="Proteomes" id="UP001187192"/>
    </source>
</evidence>
<keyword evidence="2" id="KW-1185">Reference proteome</keyword>
<name>A0AA88J3X8_FICCA</name>
<proteinExistence type="predicted"/>
<organism evidence="1 2">
    <name type="scientific">Ficus carica</name>
    <name type="common">Common fig</name>
    <dbReference type="NCBI Taxonomy" id="3494"/>
    <lineage>
        <taxon>Eukaryota</taxon>
        <taxon>Viridiplantae</taxon>
        <taxon>Streptophyta</taxon>
        <taxon>Embryophyta</taxon>
        <taxon>Tracheophyta</taxon>
        <taxon>Spermatophyta</taxon>
        <taxon>Magnoliopsida</taxon>
        <taxon>eudicotyledons</taxon>
        <taxon>Gunneridae</taxon>
        <taxon>Pentapetalae</taxon>
        <taxon>rosids</taxon>
        <taxon>fabids</taxon>
        <taxon>Rosales</taxon>
        <taxon>Moraceae</taxon>
        <taxon>Ficeae</taxon>
        <taxon>Ficus</taxon>
    </lineage>
</organism>
<dbReference type="EMBL" id="BTGU01000102">
    <property type="protein sequence ID" value="GMN60741.1"/>
    <property type="molecule type" value="Genomic_DNA"/>
</dbReference>
<sequence length="81" mass="9199">MLQRRSMLHVELMKKVESSDNNDKVALEVEGDEGCHMENDGNVRDEYFDIDMEVLRFYDAASAPSCEGDVQSQIASGHYEL</sequence>
<dbReference type="AlphaFoldDB" id="A0AA88J3X8"/>
<comment type="caution">
    <text evidence="1">The sequence shown here is derived from an EMBL/GenBank/DDBJ whole genome shotgun (WGS) entry which is preliminary data.</text>
</comment>
<evidence type="ECO:0000313" key="1">
    <source>
        <dbReference type="EMBL" id="GMN60741.1"/>
    </source>
</evidence>